<feature type="domain" description="C2H2-type" evidence="13">
    <location>
        <begin position="194"/>
        <end position="217"/>
    </location>
</feature>
<evidence type="ECO:0000256" key="8">
    <source>
        <dbReference type="ARBA" id="ARBA00023125"/>
    </source>
</evidence>
<dbReference type="FunFam" id="3.30.160.60:FF:000761">
    <property type="entry name" value="Zinc finger protein 449"/>
    <property type="match status" value="1"/>
</dbReference>
<reference evidence="15" key="1">
    <citation type="submission" date="2025-08" db="UniProtKB">
        <authorList>
            <consortium name="RefSeq"/>
        </authorList>
    </citation>
    <scope>IDENTIFICATION</scope>
</reference>
<dbReference type="InterPro" id="IPR036236">
    <property type="entry name" value="Znf_C2H2_sf"/>
</dbReference>
<dbReference type="PROSITE" id="PS00028">
    <property type="entry name" value="ZINC_FINGER_C2H2_1"/>
    <property type="match status" value="6"/>
</dbReference>
<keyword evidence="5 11" id="KW-0863">Zinc-finger</keyword>
<evidence type="ECO:0000256" key="11">
    <source>
        <dbReference type="PROSITE-ProRule" id="PRU00042"/>
    </source>
</evidence>
<feature type="compositionally biased region" description="Polar residues" evidence="12">
    <location>
        <begin position="512"/>
        <end position="526"/>
    </location>
</feature>
<keyword evidence="4" id="KW-0677">Repeat</keyword>
<evidence type="ECO:0000256" key="9">
    <source>
        <dbReference type="ARBA" id="ARBA00023163"/>
    </source>
</evidence>
<evidence type="ECO:0000259" key="13">
    <source>
        <dbReference type="PROSITE" id="PS50157"/>
    </source>
</evidence>
<dbReference type="InParanoid" id="A0A6J2W4G0"/>
<evidence type="ECO:0000256" key="5">
    <source>
        <dbReference type="ARBA" id="ARBA00022771"/>
    </source>
</evidence>
<feature type="compositionally biased region" description="Polar residues" evidence="12">
    <location>
        <begin position="307"/>
        <end position="321"/>
    </location>
</feature>
<feature type="compositionally biased region" description="Polar residues" evidence="12">
    <location>
        <begin position="1040"/>
        <end position="1051"/>
    </location>
</feature>
<feature type="compositionally biased region" description="Basic and acidic residues" evidence="12">
    <location>
        <begin position="773"/>
        <end position="792"/>
    </location>
</feature>
<evidence type="ECO:0000313" key="14">
    <source>
        <dbReference type="Proteomes" id="UP000504632"/>
    </source>
</evidence>
<dbReference type="GO" id="GO:0008270">
    <property type="term" value="F:zinc ion binding"/>
    <property type="evidence" value="ECO:0007669"/>
    <property type="project" value="UniProtKB-KW"/>
</dbReference>
<dbReference type="Proteomes" id="UP000504632">
    <property type="component" value="Chromosome 8"/>
</dbReference>
<proteinExistence type="inferred from homology"/>
<organism evidence="14 15">
    <name type="scientific">Chanos chanos</name>
    <name type="common">Milkfish</name>
    <name type="synonym">Mugil chanos</name>
    <dbReference type="NCBI Taxonomy" id="29144"/>
    <lineage>
        <taxon>Eukaryota</taxon>
        <taxon>Metazoa</taxon>
        <taxon>Chordata</taxon>
        <taxon>Craniata</taxon>
        <taxon>Vertebrata</taxon>
        <taxon>Euteleostomi</taxon>
        <taxon>Actinopterygii</taxon>
        <taxon>Neopterygii</taxon>
        <taxon>Teleostei</taxon>
        <taxon>Ostariophysi</taxon>
        <taxon>Gonorynchiformes</taxon>
        <taxon>Chanidae</taxon>
        <taxon>Chanos</taxon>
    </lineage>
</organism>
<dbReference type="Pfam" id="PF00096">
    <property type="entry name" value="zf-C2H2"/>
    <property type="match status" value="5"/>
</dbReference>
<sequence>MNTSESVEVIEPLPGTEEEDKATSYDCSVCGRSFPFQSSLSQHMRRHTGARPYKCPYCPHRASQKGNLKVHIRSHKLDTLIISGQEGEGQVEDGSGEVGVSEGLEGGCSPTKSSSACNGVLNGAEKGRSKVLGRSLKRDKQNMDDRPYRCRLCGYEAQREDQLFSHIEKVHITADTEEEALLTQDTCVEGEEDFTCETCGQAFSQACSLKAHMKKHAVAFEHCCRICGRSFREAWFLKSHMKTHSTLKASGRGRPRSESEPPATINDVAQDPEITTVIGATCLYELCSKCGNLFHSRESLKAHSKVHNYSQSKDLQNSPSHTQEDDDKSPAAKRRLMECLSLQPAGSASGKEHTSRLGQRIPELDPVCSYQAWQLLTKGRIIEAMESGLKSMNWDEGLSADGITFNHNSNHYVLKGQEKRPSRRGSSGGGSHHTSPGDHSPDSLSDSEYRPSSRQERRRSSQSKATECFECGKVFRNRNQLTVHLRIHRRDGRGSGGDSGSPSRSNSPTGGISTAATESSGNSTAQMGRRTATDEKPYICSLCDFVATESSAFLTHVRHMHPDPSASSPARNVHSSPNHCSERRSSFPKLKRALLHGPNHTKASYPKLEQVPSALTVHTLPEKTQTEPETAQEPPMDLCVRADGLRVASTVQDGLLSHRCSYCSHSTRYPELLWMHQTVSHRINSSALAPKWAPKKTLKGSKEGLSSQRRTGPPPVLDGKECPPLPSQVSSARTRPPVAGGSTPKRDRTYNKPGTSSATVSQSSKPAKSSIRPRTEAKEERQPSRSRPRVEISPRTMSSGALEKSTRGPHRSTDSPKAGSQLGERYLLPQEGLGFMLSSKHGLSEYSFTKSTSPAFTPARTKPASQQEVPAHSRIAGHGGYGTSWPHRGTVHGSPSSLLTEMKKEPSAGMPDTPMDILSFLKNCNSPDLATLYQRWGAANPLLNQTAMLKSLPWQGEYTCQECGKSFSQPSHLRTHMRSHTGERPFLCRHCPYRASQKGNLKTHVQSVHHLPFDNALYPDHRTNASKLGPEDNNPERSSPKTTQTPCSTQQKNEKTIQ</sequence>
<comment type="subcellular location">
    <subcellularLocation>
        <location evidence="1">Nucleus</location>
    </subcellularLocation>
</comment>
<feature type="domain" description="C2H2-type" evidence="13">
    <location>
        <begin position="148"/>
        <end position="176"/>
    </location>
</feature>
<dbReference type="PANTHER" id="PTHR45925:SF3">
    <property type="entry name" value="ZINC FINGER PROTEIN 516"/>
    <property type="match status" value="1"/>
</dbReference>
<keyword evidence="8" id="KW-0238">DNA-binding</keyword>
<keyword evidence="3" id="KW-0479">Metal-binding</keyword>
<evidence type="ECO:0000256" key="1">
    <source>
        <dbReference type="ARBA" id="ARBA00004123"/>
    </source>
</evidence>
<dbReference type="InterPro" id="IPR051967">
    <property type="entry name" value="Krueppel_C2H2-ZF"/>
</dbReference>
<feature type="domain" description="C2H2-type" evidence="13">
    <location>
        <begin position="53"/>
        <end position="75"/>
    </location>
</feature>
<feature type="compositionally biased region" description="Polar residues" evidence="12">
    <location>
        <begin position="565"/>
        <end position="579"/>
    </location>
</feature>
<evidence type="ECO:0000256" key="3">
    <source>
        <dbReference type="ARBA" id="ARBA00022723"/>
    </source>
</evidence>
<feature type="region of interest" description="Disordered" evidence="12">
    <location>
        <begin position="415"/>
        <end position="464"/>
    </location>
</feature>
<gene>
    <name evidence="15" type="primary">LOC115819625</name>
</gene>
<evidence type="ECO:0000256" key="7">
    <source>
        <dbReference type="ARBA" id="ARBA00023015"/>
    </source>
</evidence>
<dbReference type="RefSeq" id="XP_030638989.1">
    <property type="nucleotide sequence ID" value="XM_030783129.1"/>
</dbReference>
<dbReference type="SMART" id="SM00355">
    <property type="entry name" value="ZnF_C2H2"/>
    <property type="match status" value="11"/>
</dbReference>
<feature type="compositionally biased region" description="Low complexity" evidence="12">
    <location>
        <begin position="500"/>
        <end position="511"/>
    </location>
</feature>
<dbReference type="FunFam" id="3.30.160.60:FF:000303">
    <property type="entry name" value="Zinc finger protein 41"/>
    <property type="match status" value="1"/>
</dbReference>
<dbReference type="InterPro" id="IPR013087">
    <property type="entry name" value="Znf_C2H2_type"/>
</dbReference>
<dbReference type="FunFam" id="3.30.160.60:FF:000446">
    <property type="entry name" value="Zinc finger protein"/>
    <property type="match status" value="1"/>
</dbReference>
<dbReference type="PROSITE" id="PS50157">
    <property type="entry name" value="ZINC_FINGER_C2H2_2"/>
    <property type="match status" value="8"/>
</dbReference>
<feature type="domain" description="C2H2-type" evidence="13">
    <location>
        <begin position="466"/>
        <end position="493"/>
    </location>
</feature>
<evidence type="ECO:0000256" key="6">
    <source>
        <dbReference type="ARBA" id="ARBA00022833"/>
    </source>
</evidence>
<feature type="region of interest" description="Disordered" evidence="12">
    <location>
        <begin position="1"/>
        <end position="21"/>
    </location>
</feature>
<feature type="compositionally biased region" description="Basic and acidic residues" evidence="12">
    <location>
        <begin position="435"/>
        <end position="459"/>
    </location>
</feature>
<evidence type="ECO:0000256" key="4">
    <source>
        <dbReference type="ARBA" id="ARBA00022737"/>
    </source>
</evidence>
<dbReference type="OrthoDB" id="8852887at2759"/>
<dbReference type="SUPFAM" id="SSF57667">
    <property type="entry name" value="beta-beta-alpha zinc fingers"/>
    <property type="match status" value="4"/>
</dbReference>
<evidence type="ECO:0000256" key="10">
    <source>
        <dbReference type="ARBA" id="ARBA00023242"/>
    </source>
</evidence>
<comment type="similarity">
    <text evidence="2">Belongs to the krueppel C2H2-type zinc-finger protein family.</text>
</comment>
<feature type="compositionally biased region" description="Polar residues" evidence="12">
    <location>
        <begin position="752"/>
        <end position="767"/>
    </location>
</feature>
<feature type="domain" description="C2H2-type" evidence="13">
    <location>
        <begin position="222"/>
        <end position="249"/>
    </location>
</feature>
<feature type="domain" description="C2H2-type" evidence="13">
    <location>
        <begin position="25"/>
        <end position="52"/>
    </location>
</feature>
<dbReference type="GO" id="GO:0000981">
    <property type="term" value="F:DNA-binding transcription factor activity, RNA polymerase II-specific"/>
    <property type="evidence" value="ECO:0007669"/>
    <property type="project" value="TreeGrafter"/>
</dbReference>
<feature type="domain" description="C2H2-type" evidence="13">
    <location>
        <begin position="285"/>
        <end position="312"/>
    </location>
</feature>
<evidence type="ECO:0000256" key="12">
    <source>
        <dbReference type="SAM" id="MobiDB-lite"/>
    </source>
</evidence>
<feature type="region of interest" description="Disordered" evidence="12">
    <location>
        <begin position="1015"/>
        <end position="1058"/>
    </location>
</feature>
<feature type="region of interest" description="Disordered" evidence="12">
    <location>
        <begin position="685"/>
        <end position="822"/>
    </location>
</feature>
<keyword evidence="7" id="KW-0805">Transcription regulation</keyword>
<evidence type="ECO:0000256" key="2">
    <source>
        <dbReference type="ARBA" id="ARBA00006991"/>
    </source>
</evidence>
<dbReference type="GO" id="GO:0000978">
    <property type="term" value="F:RNA polymerase II cis-regulatory region sequence-specific DNA binding"/>
    <property type="evidence" value="ECO:0007669"/>
    <property type="project" value="TreeGrafter"/>
</dbReference>
<dbReference type="FunFam" id="3.30.160.60:FF:000075">
    <property type="entry name" value="Putative zinc finger protein 536"/>
    <property type="match status" value="2"/>
</dbReference>
<feature type="region of interest" description="Disordered" evidence="12">
    <location>
        <begin position="246"/>
        <end position="270"/>
    </location>
</feature>
<protein>
    <submittedName>
        <fullName evidence="15">Zinc finger protein 516-like</fullName>
    </submittedName>
</protein>
<dbReference type="AlphaFoldDB" id="A0A6J2W4G0"/>
<feature type="region of interest" description="Disordered" evidence="12">
    <location>
        <begin position="849"/>
        <end position="870"/>
    </location>
</feature>
<feature type="domain" description="C2H2-type" evidence="13">
    <location>
        <begin position="958"/>
        <end position="985"/>
    </location>
</feature>
<dbReference type="Gene3D" id="3.30.160.60">
    <property type="entry name" value="Classic Zinc Finger"/>
    <property type="match status" value="8"/>
</dbReference>
<name>A0A6J2W4G0_CHACN</name>
<feature type="region of interest" description="Disordered" evidence="12">
    <location>
        <begin position="561"/>
        <end position="584"/>
    </location>
</feature>
<feature type="region of interest" description="Disordered" evidence="12">
    <location>
        <begin position="305"/>
        <end position="331"/>
    </location>
</feature>
<accession>A0A6J2W4G0</accession>
<dbReference type="GeneID" id="115819625"/>
<dbReference type="GO" id="GO:0005634">
    <property type="term" value="C:nucleus"/>
    <property type="evidence" value="ECO:0007669"/>
    <property type="project" value="UniProtKB-SubCell"/>
</dbReference>
<keyword evidence="14" id="KW-1185">Reference proteome</keyword>
<keyword evidence="10" id="KW-0539">Nucleus</keyword>
<dbReference type="PANTHER" id="PTHR45925">
    <property type="entry name" value="ZINC FINGER PROTEIN"/>
    <property type="match status" value="1"/>
</dbReference>
<keyword evidence="6" id="KW-0862">Zinc</keyword>
<keyword evidence="9" id="KW-0804">Transcription</keyword>
<feature type="region of interest" description="Disordered" evidence="12">
    <location>
        <begin position="482"/>
        <end position="531"/>
    </location>
</feature>
<evidence type="ECO:0000313" key="15">
    <source>
        <dbReference type="RefSeq" id="XP_030638989.1"/>
    </source>
</evidence>